<dbReference type="Proteomes" id="UP001283361">
    <property type="component" value="Unassembled WGS sequence"/>
</dbReference>
<dbReference type="GO" id="GO:0012505">
    <property type="term" value="C:endomembrane system"/>
    <property type="evidence" value="ECO:0007669"/>
    <property type="project" value="TreeGrafter"/>
</dbReference>
<dbReference type="InterPro" id="IPR001199">
    <property type="entry name" value="Cyt_B5-like_heme/steroid-bd"/>
</dbReference>
<evidence type="ECO:0000259" key="3">
    <source>
        <dbReference type="SMART" id="SM01117"/>
    </source>
</evidence>
<dbReference type="AlphaFoldDB" id="A0AAE1ED25"/>
<organism evidence="4 5">
    <name type="scientific">Elysia crispata</name>
    <name type="common">lettuce slug</name>
    <dbReference type="NCBI Taxonomy" id="231223"/>
    <lineage>
        <taxon>Eukaryota</taxon>
        <taxon>Metazoa</taxon>
        <taxon>Spiralia</taxon>
        <taxon>Lophotrochozoa</taxon>
        <taxon>Mollusca</taxon>
        <taxon>Gastropoda</taxon>
        <taxon>Heterobranchia</taxon>
        <taxon>Euthyneura</taxon>
        <taxon>Panpulmonata</taxon>
        <taxon>Sacoglossa</taxon>
        <taxon>Placobranchoidea</taxon>
        <taxon>Plakobranchidae</taxon>
        <taxon>Elysia</taxon>
    </lineage>
</organism>
<dbReference type="GO" id="GO:0016020">
    <property type="term" value="C:membrane"/>
    <property type="evidence" value="ECO:0007669"/>
    <property type="project" value="TreeGrafter"/>
</dbReference>
<evidence type="ECO:0000313" key="4">
    <source>
        <dbReference type="EMBL" id="KAK3803086.1"/>
    </source>
</evidence>
<dbReference type="Gene3D" id="3.10.120.10">
    <property type="entry name" value="Cytochrome b5-like heme/steroid binding domain"/>
    <property type="match status" value="1"/>
</dbReference>
<evidence type="ECO:0000256" key="1">
    <source>
        <dbReference type="ARBA" id="ARBA00038357"/>
    </source>
</evidence>
<dbReference type="Pfam" id="PF00173">
    <property type="entry name" value="Cyt-b5"/>
    <property type="match status" value="1"/>
</dbReference>
<name>A0AAE1ED25_9GAST</name>
<sequence length="277" mass="30977">MKANIALMLSVLVCIFAYLYDPKTCRSCVRALLEYIKGGREQSVDIPKVKVFTREELSNYKGEDGGNVYLALLGNVYDVTRGKRHYGPGGGYSFFSGIDGSAAYVTGEFNEKGLVDDISNLSNQDILGLEEWKSFYENDYTFVGIVEGSFYNKDGEVRDMMRTYKKKLEAAKLEKDLISSDKQLFPPCNSEWSQNKGGRVWCSKKSGGVARDWVGVPRMYYTVGSSKPRCACVRTSGPPSYDLESKSHNDRGDLDNPNLNLYPSCHTESISCPLPKF</sequence>
<feature type="signal peptide" evidence="2">
    <location>
        <begin position="1"/>
        <end position="25"/>
    </location>
</feature>
<dbReference type="PANTHER" id="PTHR10281:SF4">
    <property type="entry name" value="NEUFERRICIN"/>
    <property type="match status" value="1"/>
</dbReference>
<evidence type="ECO:0000313" key="5">
    <source>
        <dbReference type="Proteomes" id="UP001283361"/>
    </source>
</evidence>
<dbReference type="InterPro" id="IPR050577">
    <property type="entry name" value="MAPR/NEUFC/NENF-like"/>
</dbReference>
<dbReference type="SMART" id="SM01117">
    <property type="entry name" value="Cyt-b5"/>
    <property type="match status" value="1"/>
</dbReference>
<dbReference type="InterPro" id="IPR036400">
    <property type="entry name" value="Cyt_B5-like_heme/steroid_sf"/>
</dbReference>
<dbReference type="PANTHER" id="PTHR10281">
    <property type="entry name" value="MEMBRANE-ASSOCIATED PROGESTERONE RECEPTOR COMPONENT-RELATED"/>
    <property type="match status" value="1"/>
</dbReference>
<proteinExistence type="inferred from homology"/>
<accession>A0AAE1ED25</accession>
<evidence type="ECO:0000256" key="2">
    <source>
        <dbReference type="SAM" id="SignalP"/>
    </source>
</evidence>
<comment type="caution">
    <text evidence="4">The sequence shown here is derived from an EMBL/GenBank/DDBJ whole genome shotgun (WGS) entry which is preliminary data.</text>
</comment>
<feature type="chain" id="PRO_5042174447" description="Cytochrome b5 heme-binding domain-containing protein" evidence="2">
    <location>
        <begin position="26"/>
        <end position="277"/>
    </location>
</feature>
<feature type="domain" description="Cytochrome b5 heme-binding" evidence="3">
    <location>
        <begin position="52"/>
        <end position="147"/>
    </location>
</feature>
<dbReference type="EMBL" id="JAWDGP010000188">
    <property type="protein sequence ID" value="KAK3803086.1"/>
    <property type="molecule type" value="Genomic_DNA"/>
</dbReference>
<gene>
    <name evidence="4" type="ORF">RRG08_028007</name>
</gene>
<keyword evidence="5" id="KW-1185">Reference proteome</keyword>
<protein>
    <recommendedName>
        <fullName evidence="3">Cytochrome b5 heme-binding domain-containing protein</fullName>
    </recommendedName>
</protein>
<comment type="similarity">
    <text evidence="1">Belongs to the cytochrome b5 family. MAPR subfamily.</text>
</comment>
<dbReference type="SUPFAM" id="SSF55856">
    <property type="entry name" value="Cytochrome b5-like heme/steroid binding domain"/>
    <property type="match status" value="1"/>
</dbReference>
<keyword evidence="2" id="KW-0732">Signal</keyword>
<reference evidence="4" key="1">
    <citation type="journal article" date="2023" name="G3 (Bethesda)">
        <title>A reference genome for the long-term kleptoplast-retaining sea slug Elysia crispata morphotype clarki.</title>
        <authorList>
            <person name="Eastman K.E."/>
            <person name="Pendleton A.L."/>
            <person name="Shaikh M.A."/>
            <person name="Suttiyut T."/>
            <person name="Ogas R."/>
            <person name="Tomko P."/>
            <person name="Gavelis G."/>
            <person name="Widhalm J.R."/>
            <person name="Wisecaver J.H."/>
        </authorList>
    </citation>
    <scope>NUCLEOTIDE SEQUENCE</scope>
    <source>
        <strain evidence="4">ECLA1</strain>
    </source>
</reference>